<evidence type="ECO:0000256" key="1">
    <source>
        <dbReference type="SAM" id="MobiDB-lite"/>
    </source>
</evidence>
<evidence type="ECO:0000313" key="2">
    <source>
        <dbReference type="EMBL" id="KAK8380957.1"/>
    </source>
</evidence>
<sequence length="71" mass="7542">MLDTVPCAVSVPPPIRLRAGGPPIREHEATTNQRAVPEGDAGGGTNNTGSLKRVGRRRSERGGVERSLLLR</sequence>
<name>A0AAW0T256_SCYPA</name>
<keyword evidence="3" id="KW-1185">Reference proteome</keyword>
<proteinExistence type="predicted"/>
<feature type="region of interest" description="Disordered" evidence="1">
    <location>
        <begin position="1"/>
        <end position="71"/>
    </location>
</feature>
<evidence type="ECO:0000313" key="3">
    <source>
        <dbReference type="Proteomes" id="UP001487740"/>
    </source>
</evidence>
<comment type="caution">
    <text evidence="2">The sequence shown here is derived from an EMBL/GenBank/DDBJ whole genome shotgun (WGS) entry which is preliminary data.</text>
</comment>
<dbReference type="Proteomes" id="UP001487740">
    <property type="component" value="Unassembled WGS sequence"/>
</dbReference>
<reference evidence="2 3" key="1">
    <citation type="submission" date="2023-03" db="EMBL/GenBank/DDBJ databases">
        <title>High-quality genome of Scylla paramamosain provides insights in environmental adaptation.</title>
        <authorList>
            <person name="Zhang L."/>
        </authorList>
    </citation>
    <scope>NUCLEOTIDE SEQUENCE [LARGE SCALE GENOMIC DNA]</scope>
    <source>
        <strain evidence="2">LZ_2023a</strain>
        <tissue evidence="2">Muscle</tissue>
    </source>
</reference>
<gene>
    <name evidence="2" type="ORF">O3P69_008103</name>
</gene>
<dbReference type="AlphaFoldDB" id="A0AAW0T256"/>
<protein>
    <submittedName>
        <fullName evidence="2">Uncharacterized protein</fullName>
    </submittedName>
</protein>
<dbReference type="EMBL" id="JARAKH010000041">
    <property type="protein sequence ID" value="KAK8380957.1"/>
    <property type="molecule type" value="Genomic_DNA"/>
</dbReference>
<organism evidence="2 3">
    <name type="scientific">Scylla paramamosain</name>
    <name type="common">Mud crab</name>
    <dbReference type="NCBI Taxonomy" id="85552"/>
    <lineage>
        <taxon>Eukaryota</taxon>
        <taxon>Metazoa</taxon>
        <taxon>Ecdysozoa</taxon>
        <taxon>Arthropoda</taxon>
        <taxon>Crustacea</taxon>
        <taxon>Multicrustacea</taxon>
        <taxon>Malacostraca</taxon>
        <taxon>Eumalacostraca</taxon>
        <taxon>Eucarida</taxon>
        <taxon>Decapoda</taxon>
        <taxon>Pleocyemata</taxon>
        <taxon>Brachyura</taxon>
        <taxon>Eubrachyura</taxon>
        <taxon>Portunoidea</taxon>
        <taxon>Portunidae</taxon>
        <taxon>Portuninae</taxon>
        <taxon>Scylla</taxon>
    </lineage>
</organism>
<accession>A0AAW0T256</accession>